<sequence>MVKKIVTLGLICLSLSTFAFARPGNGGGDVCRTSVSSTR</sequence>
<evidence type="ECO:0000313" key="2">
    <source>
        <dbReference type="EMBL" id="ADI14483.1"/>
    </source>
</evidence>
<protein>
    <submittedName>
        <fullName evidence="2">Uncharacterized protein</fullName>
    </submittedName>
</protein>
<accession>D7CWX5</accession>
<dbReference type="KEGG" id="tra:Trad_1361"/>
<gene>
    <name evidence="2" type="ordered locus">Trad_1361</name>
</gene>
<reference evidence="3" key="1">
    <citation type="submission" date="2010-05" db="EMBL/GenBank/DDBJ databases">
        <title>The complete genome of Truepera radiovictris DSM 17093.</title>
        <authorList>
            <consortium name="US DOE Joint Genome Institute (JGI-PGF)"/>
            <person name="Lucas S."/>
            <person name="Copeland A."/>
            <person name="Lapidus A."/>
            <person name="Glavina del Rio T."/>
            <person name="Dalin E."/>
            <person name="Tice H."/>
            <person name="Bruce D."/>
            <person name="Goodwin L."/>
            <person name="Pitluck S."/>
            <person name="Kyrpides N."/>
            <person name="Mavromatis K."/>
            <person name="Ovchinnikova G."/>
            <person name="Munk A.C."/>
            <person name="Detter J.C."/>
            <person name="Han C."/>
            <person name="Tapia R."/>
            <person name="Land M."/>
            <person name="Hauser L."/>
            <person name="Markowitz V."/>
            <person name="Cheng J.-F."/>
            <person name="Hugenholtz P."/>
            <person name="Woyke T."/>
            <person name="Wu D."/>
            <person name="Tindall B."/>
            <person name="Pomrenke H.G."/>
            <person name="Brambilla E."/>
            <person name="Klenk H.-P."/>
            <person name="Eisen J.A."/>
        </authorList>
    </citation>
    <scope>NUCLEOTIDE SEQUENCE [LARGE SCALE GENOMIC DNA]</scope>
    <source>
        <strain evidence="3">DSM 17093 / CIP 108686 / LMG 22925 / RQ-24</strain>
    </source>
</reference>
<evidence type="ECO:0000313" key="3">
    <source>
        <dbReference type="Proteomes" id="UP000000379"/>
    </source>
</evidence>
<name>D7CWX5_TRURR</name>
<keyword evidence="3" id="KW-1185">Reference proteome</keyword>
<dbReference type="EMBL" id="CP002049">
    <property type="protein sequence ID" value="ADI14483.1"/>
    <property type="molecule type" value="Genomic_DNA"/>
</dbReference>
<feature type="chain" id="PRO_5003094360" evidence="1">
    <location>
        <begin position="22"/>
        <end position="39"/>
    </location>
</feature>
<feature type="signal peptide" evidence="1">
    <location>
        <begin position="1"/>
        <end position="21"/>
    </location>
</feature>
<proteinExistence type="predicted"/>
<dbReference type="HOGENOM" id="CLU_3318765_0_0_0"/>
<reference evidence="2 3" key="2">
    <citation type="journal article" date="2011" name="Stand. Genomic Sci.">
        <title>Complete genome sequence of Truepera radiovictrix type strain (RQ-24).</title>
        <authorList>
            <person name="Ivanova N."/>
            <person name="Rohde C."/>
            <person name="Munk C."/>
            <person name="Nolan M."/>
            <person name="Lucas S."/>
            <person name="Del Rio T.G."/>
            <person name="Tice H."/>
            <person name="Deshpande S."/>
            <person name="Cheng J.F."/>
            <person name="Tapia R."/>
            <person name="Han C."/>
            <person name="Goodwin L."/>
            <person name="Pitluck S."/>
            <person name="Liolios K."/>
            <person name="Mavromatis K."/>
            <person name="Mikhailova N."/>
            <person name="Pati A."/>
            <person name="Chen A."/>
            <person name="Palaniappan K."/>
            <person name="Land M."/>
            <person name="Hauser L."/>
            <person name="Chang Y.J."/>
            <person name="Jeffries C.D."/>
            <person name="Brambilla E."/>
            <person name="Rohde M."/>
            <person name="Goker M."/>
            <person name="Tindall B.J."/>
            <person name="Woyke T."/>
            <person name="Bristow J."/>
            <person name="Eisen J.A."/>
            <person name="Markowitz V."/>
            <person name="Hugenholtz P."/>
            <person name="Kyrpides N.C."/>
            <person name="Klenk H.P."/>
            <person name="Lapidus A."/>
        </authorList>
    </citation>
    <scope>NUCLEOTIDE SEQUENCE [LARGE SCALE GENOMIC DNA]</scope>
    <source>
        <strain evidence="3">DSM 17093 / CIP 108686 / LMG 22925 / RQ-24</strain>
    </source>
</reference>
<evidence type="ECO:0000256" key="1">
    <source>
        <dbReference type="SAM" id="SignalP"/>
    </source>
</evidence>
<dbReference type="Proteomes" id="UP000000379">
    <property type="component" value="Chromosome"/>
</dbReference>
<dbReference type="AlphaFoldDB" id="D7CWX5"/>
<organism evidence="2 3">
    <name type="scientific">Truepera radiovictrix (strain DSM 17093 / CIP 108686 / LMG 22925 / RQ-24)</name>
    <dbReference type="NCBI Taxonomy" id="649638"/>
    <lineage>
        <taxon>Bacteria</taxon>
        <taxon>Thermotogati</taxon>
        <taxon>Deinococcota</taxon>
        <taxon>Deinococci</taxon>
        <taxon>Trueperales</taxon>
        <taxon>Trueperaceae</taxon>
        <taxon>Truepera</taxon>
    </lineage>
</organism>
<keyword evidence="1" id="KW-0732">Signal</keyword>